<protein>
    <recommendedName>
        <fullName evidence="5">TIGR02611 family protein</fullName>
    </recommendedName>
</protein>
<dbReference type="Proteomes" id="UP001165124">
    <property type="component" value="Unassembled WGS sequence"/>
</dbReference>
<evidence type="ECO:0008006" key="5">
    <source>
        <dbReference type="Google" id="ProtNLM"/>
    </source>
</evidence>
<feature type="region of interest" description="Disordered" evidence="1">
    <location>
        <begin position="1"/>
        <end position="41"/>
    </location>
</feature>
<feature type="transmembrane region" description="Helical" evidence="2">
    <location>
        <begin position="78"/>
        <end position="95"/>
    </location>
</feature>
<keyword evidence="4" id="KW-1185">Reference proteome</keyword>
<dbReference type="AlphaFoldDB" id="A0A9W6Q0I4"/>
<proteinExistence type="predicted"/>
<evidence type="ECO:0000256" key="2">
    <source>
        <dbReference type="SAM" id="Phobius"/>
    </source>
</evidence>
<keyword evidence="2" id="KW-0472">Membrane</keyword>
<dbReference type="InterPro" id="IPR019099">
    <property type="entry name" value="Uncharacterised_PGPGW_TM"/>
</dbReference>
<dbReference type="EMBL" id="BSRZ01000022">
    <property type="protein sequence ID" value="GLW67372.1"/>
    <property type="molecule type" value="Genomic_DNA"/>
</dbReference>
<keyword evidence="2" id="KW-1133">Transmembrane helix</keyword>
<feature type="transmembrane region" description="Helical" evidence="2">
    <location>
        <begin position="50"/>
        <end position="72"/>
    </location>
</feature>
<dbReference type="Pfam" id="PF09656">
    <property type="entry name" value="PGPGW"/>
    <property type="match status" value="1"/>
</dbReference>
<gene>
    <name evidence="3" type="ORF">Arub01_56150</name>
</gene>
<dbReference type="RefSeq" id="WP_217998544.1">
    <property type="nucleotide sequence ID" value="NZ_BSRZ01000022.1"/>
</dbReference>
<feature type="compositionally biased region" description="Low complexity" evidence="1">
    <location>
        <begin position="31"/>
        <end position="40"/>
    </location>
</feature>
<sequence length="119" mass="12018">MTAADTRTAMHAEADLAAESTGDGAEGNGGAVPAARAVGASRRRAPAVRLARKAAVAVAGVALIVAGVAMLVLPGPGVVAILAGLGLLGTEFPAARRVSQRVHGRLRAAWHTIRRRKNA</sequence>
<name>A0A9W6Q0I4_9ACTN</name>
<accession>A0A9W6Q0I4</accession>
<evidence type="ECO:0000313" key="3">
    <source>
        <dbReference type="EMBL" id="GLW67372.1"/>
    </source>
</evidence>
<keyword evidence="2" id="KW-0812">Transmembrane</keyword>
<reference evidence="3" key="1">
    <citation type="submission" date="2023-02" db="EMBL/GenBank/DDBJ databases">
        <title>Actinomadura rubrobrunea NBRC 14622.</title>
        <authorList>
            <person name="Ichikawa N."/>
            <person name="Sato H."/>
            <person name="Tonouchi N."/>
        </authorList>
    </citation>
    <scope>NUCLEOTIDE SEQUENCE</scope>
    <source>
        <strain evidence="3">NBRC 14622</strain>
    </source>
</reference>
<organism evidence="3 4">
    <name type="scientific">Actinomadura rubrobrunea</name>
    <dbReference type="NCBI Taxonomy" id="115335"/>
    <lineage>
        <taxon>Bacteria</taxon>
        <taxon>Bacillati</taxon>
        <taxon>Actinomycetota</taxon>
        <taxon>Actinomycetes</taxon>
        <taxon>Streptosporangiales</taxon>
        <taxon>Thermomonosporaceae</taxon>
        <taxon>Actinomadura</taxon>
    </lineage>
</organism>
<evidence type="ECO:0000313" key="4">
    <source>
        <dbReference type="Proteomes" id="UP001165124"/>
    </source>
</evidence>
<comment type="caution">
    <text evidence="3">The sequence shown here is derived from an EMBL/GenBank/DDBJ whole genome shotgun (WGS) entry which is preliminary data.</text>
</comment>
<evidence type="ECO:0000256" key="1">
    <source>
        <dbReference type="SAM" id="MobiDB-lite"/>
    </source>
</evidence>